<sequence>MPEHVRKIYEITGPDARDFLQNLVSNDMNRLKDGAMYAALLNPQGKYLADFLLVPQGDAILLDVAEPLAAGLVQRLSMYKLRANVQISESALQLSRGTGEPPEGAVMDPRHPALGWRLYSDTAGDDGSDWDAIRVAHCIPETGIELTPDTYILEAGFERLNGVDFRKGCYVGQEVTARMKHKTELRKGLMTVAIDGTAPVGTDILTADGKTAGTLFTQSGGQAIAYMRFDRADGPLSAENASISVPATQG</sequence>
<evidence type="ECO:0000259" key="2">
    <source>
        <dbReference type="Pfam" id="PF25455"/>
    </source>
</evidence>
<dbReference type="Proteomes" id="UP000523601">
    <property type="component" value="Unassembled WGS sequence"/>
</dbReference>
<dbReference type="RefSeq" id="WP_176853840.1">
    <property type="nucleotide sequence ID" value="NZ_JABCJD010000003.1"/>
</dbReference>
<reference evidence="3 4" key="1">
    <citation type="submission" date="2020-04" db="EMBL/GenBank/DDBJ databases">
        <title>Donghicola sp., a member of the Rhodobacteraceae family isolated from mangrove forest in Thailand.</title>
        <authorList>
            <person name="Charoenyingcharoen P."/>
            <person name="Yukphan P."/>
        </authorList>
    </citation>
    <scope>NUCLEOTIDE SEQUENCE [LARGE SCALE GENOMIC DNA]</scope>
    <source>
        <strain evidence="3 4">C2-DW-16</strain>
    </source>
</reference>
<organism evidence="3 4">
    <name type="scientific">Donghicola mangrovi</name>
    <dbReference type="NCBI Taxonomy" id="2729614"/>
    <lineage>
        <taxon>Bacteria</taxon>
        <taxon>Pseudomonadati</taxon>
        <taxon>Pseudomonadota</taxon>
        <taxon>Alphaproteobacteria</taxon>
        <taxon>Rhodobacterales</taxon>
        <taxon>Roseobacteraceae</taxon>
        <taxon>Donghicola</taxon>
    </lineage>
</organism>
<evidence type="ECO:0000256" key="1">
    <source>
        <dbReference type="ARBA" id="ARBA00022946"/>
    </source>
</evidence>
<protein>
    <submittedName>
        <fullName evidence="3">Folate-binding protein YgfZ</fullName>
    </submittedName>
</protein>
<dbReference type="InterPro" id="IPR027266">
    <property type="entry name" value="TrmE/GcvT-like"/>
</dbReference>
<dbReference type="Gene3D" id="3.30.1360.120">
    <property type="entry name" value="Probable tRNA modification gtpase trme, domain 1"/>
    <property type="match status" value="2"/>
</dbReference>
<gene>
    <name evidence="3" type="ORF">HJ526_08390</name>
</gene>
<dbReference type="InterPro" id="IPR017703">
    <property type="entry name" value="YgfZ/GCV_T_CS"/>
</dbReference>
<evidence type="ECO:0000313" key="4">
    <source>
        <dbReference type="Proteomes" id="UP000523601"/>
    </source>
</evidence>
<dbReference type="PANTHER" id="PTHR22602">
    <property type="entry name" value="TRANSFERASE CAF17, MITOCHONDRIAL-RELATED"/>
    <property type="match status" value="1"/>
</dbReference>
<dbReference type="PANTHER" id="PTHR22602:SF0">
    <property type="entry name" value="TRANSFERASE CAF17, MITOCHONDRIAL-RELATED"/>
    <property type="match status" value="1"/>
</dbReference>
<feature type="domain" description="CAF17 C-terminal" evidence="2">
    <location>
        <begin position="186"/>
        <end position="245"/>
    </location>
</feature>
<dbReference type="Pfam" id="PF25455">
    <property type="entry name" value="Beta-barrel_CAF17_C"/>
    <property type="match status" value="1"/>
</dbReference>
<proteinExistence type="predicted"/>
<dbReference type="InterPro" id="IPR045179">
    <property type="entry name" value="YgfZ/GcvT"/>
</dbReference>
<dbReference type="SUPFAM" id="SSF103025">
    <property type="entry name" value="Folate-binding domain"/>
    <property type="match status" value="1"/>
</dbReference>
<dbReference type="NCBIfam" id="TIGR03317">
    <property type="entry name" value="ygfZ_signature"/>
    <property type="match status" value="1"/>
</dbReference>
<keyword evidence="4" id="KW-1185">Reference proteome</keyword>
<keyword evidence="1" id="KW-0809">Transit peptide</keyword>
<evidence type="ECO:0000313" key="3">
    <source>
        <dbReference type="EMBL" id="NVO27433.1"/>
    </source>
</evidence>
<comment type="caution">
    <text evidence="3">The sequence shown here is derived from an EMBL/GenBank/DDBJ whole genome shotgun (WGS) entry which is preliminary data.</text>
</comment>
<dbReference type="EMBL" id="JABCJD010000003">
    <property type="protein sequence ID" value="NVO27433.1"/>
    <property type="molecule type" value="Genomic_DNA"/>
</dbReference>
<dbReference type="InterPro" id="IPR057460">
    <property type="entry name" value="CAF17_C"/>
</dbReference>
<accession>A0ABX2PD97</accession>
<name>A0ABX2PD97_9RHOB</name>